<organism evidence="2 3">
    <name type="scientific">Bradyrhizobium oligotrophicum S58</name>
    <dbReference type="NCBI Taxonomy" id="1245469"/>
    <lineage>
        <taxon>Bacteria</taxon>
        <taxon>Pseudomonadati</taxon>
        <taxon>Pseudomonadota</taxon>
        <taxon>Alphaproteobacteria</taxon>
        <taxon>Hyphomicrobiales</taxon>
        <taxon>Nitrobacteraceae</taxon>
        <taxon>Bradyrhizobium</taxon>
    </lineage>
</organism>
<reference evidence="2 3" key="1">
    <citation type="journal article" date="2013" name="Appl. Environ. Microbiol.">
        <title>Genome analysis suggests that the soil oligotrophic bacterium Agromonas oligotrophica (Bradyrhizobium oligotrophicum) is a nitrogen-fixing symbiont of Aeschynomene indica.</title>
        <authorList>
            <person name="Okubo T."/>
            <person name="Fukushima S."/>
            <person name="Itakura M."/>
            <person name="Oshima K."/>
            <person name="Longtonglang A."/>
            <person name="Teaumroong N."/>
            <person name="Mitsui H."/>
            <person name="Hattori M."/>
            <person name="Hattori R."/>
            <person name="Hattori T."/>
            <person name="Minamisawa K."/>
        </authorList>
    </citation>
    <scope>NUCLEOTIDE SEQUENCE [LARGE SCALE GENOMIC DNA]</scope>
    <source>
        <strain evidence="2 3">S58</strain>
    </source>
</reference>
<dbReference type="PANTHER" id="PTHR35563:SF2">
    <property type="entry name" value="BARREL METAL-DEPENDENT HYDROLASE, PUTATIVE (AFU_ORTHOLOGUE AFUA_1G16240)-RELATED"/>
    <property type="match status" value="1"/>
</dbReference>
<dbReference type="GeneID" id="301819013"/>
<dbReference type="eggNOG" id="COG3618">
    <property type="taxonomic scope" value="Bacteria"/>
</dbReference>
<dbReference type="SUPFAM" id="SSF51556">
    <property type="entry name" value="Metallo-dependent hydrolases"/>
    <property type="match status" value="1"/>
</dbReference>
<dbReference type="InterPro" id="IPR032466">
    <property type="entry name" value="Metal_Hydrolase"/>
</dbReference>
<dbReference type="EMBL" id="AP012603">
    <property type="protein sequence ID" value="BAM91233.1"/>
    <property type="molecule type" value="Genomic_DNA"/>
</dbReference>
<proteinExistence type="predicted"/>
<dbReference type="InterPro" id="IPR052358">
    <property type="entry name" value="Aro_Compnd_Degr_Hydrolases"/>
</dbReference>
<dbReference type="PATRIC" id="fig|1245469.3.peg.5380"/>
<name>M4ZBH7_9BRAD</name>
<gene>
    <name evidence="2" type="ORF">S58_52540</name>
</gene>
<feature type="domain" description="Amidohydrolase-related" evidence="1">
    <location>
        <begin position="9"/>
        <end position="274"/>
    </location>
</feature>
<dbReference type="OrthoDB" id="9787654at2"/>
<dbReference type="AlphaFoldDB" id="M4ZBH7"/>
<accession>M4ZBH7</accession>
<keyword evidence="3" id="KW-1185">Reference proteome</keyword>
<evidence type="ECO:0000259" key="1">
    <source>
        <dbReference type="Pfam" id="PF04909"/>
    </source>
</evidence>
<dbReference type="PANTHER" id="PTHR35563">
    <property type="entry name" value="BARREL METAL-DEPENDENT HYDROLASE, PUTATIVE (AFU_ORTHOLOGUE AFUA_1G16240)-RELATED"/>
    <property type="match status" value="1"/>
</dbReference>
<protein>
    <recommendedName>
        <fullName evidence="1">Amidohydrolase-related domain-containing protein</fullName>
    </recommendedName>
</protein>
<dbReference type="RefSeq" id="WP_015668322.1">
    <property type="nucleotide sequence ID" value="NC_020453.1"/>
</dbReference>
<sequence>MALPVSPRIDCHIHVTDPARFPYATDTPYRPSGQEIAPAAHLIRVLDVFDVRHALIVATNSGYGSDSRILLDTLQLGNGRFKGVAVVEKGVEIKELQRLKAAGVIGIAFNVPFHGTDYYRDAAALLEKLADLDLFLQVQVEQDQLLDLLPLIERSKVRLVFDHCGRPAVEHGLERAAFQALLALGRERDAFVKLSGTYKFARQPYPYADTWPFIAALVDAFTLDRCVWGSDWPFLRAPERLDYGPLLAGITAIFPDPNDQHRLLWRTPSRLLGFAETPMSSSP</sequence>
<dbReference type="Pfam" id="PF04909">
    <property type="entry name" value="Amidohydro_2"/>
    <property type="match status" value="1"/>
</dbReference>
<evidence type="ECO:0000313" key="2">
    <source>
        <dbReference type="EMBL" id="BAM91233.1"/>
    </source>
</evidence>
<dbReference type="GO" id="GO:0016787">
    <property type="term" value="F:hydrolase activity"/>
    <property type="evidence" value="ECO:0007669"/>
    <property type="project" value="InterPro"/>
</dbReference>
<dbReference type="KEGG" id="aol:S58_52540"/>
<dbReference type="Proteomes" id="UP000011841">
    <property type="component" value="Chromosome"/>
</dbReference>
<dbReference type="InterPro" id="IPR006680">
    <property type="entry name" value="Amidohydro-rel"/>
</dbReference>
<dbReference type="HOGENOM" id="CLU_064039_2_1_5"/>
<dbReference type="Gene3D" id="3.20.20.140">
    <property type="entry name" value="Metal-dependent hydrolases"/>
    <property type="match status" value="1"/>
</dbReference>
<evidence type="ECO:0000313" key="3">
    <source>
        <dbReference type="Proteomes" id="UP000011841"/>
    </source>
</evidence>
<dbReference type="STRING" id="1245469.S58_52540"/>